<dbReference type="Proteomes" id="UP001501729">
    <property type="component" value="Unassembled WGS sequence"/>
</dbReference>
<dbReference type="CDD" id="cd04301">
    <property type="entry name" value="NAT_SF"/>
    <property type="match status" value="1"/>
</dbReference>
<protein>
    <recommendedName>
        <fullName evidence="3">N-acetyltransferase domain-containing protein</fullName>
    </recommendedName>
</protein>
<dbReference type="SUPFAM" id="SSF55729">
    <property type="entry name" value="Acyl-CoA N-acyltransferases (Nat)"/>
    <property type="match status" value="1"/>
</dbReference>
<evidence type="ECO:0000313" key="4">
    <source>
        <dbReference type="EMBL" id="GAA5051795.1"/>
    </source>
</evidence>
<keyword evidence="2" id="KW-0012">Acyltransferase</keyword>
<evidence type="ECO:0000256" key="2">
    <source>
        <dbReference type="ARBA" id="ARBA00023315"/>
    </source>
</evidence>
<name>A0AAV3UIH5_9EURY</name>
<evidence type="ECO:0000313" key="5">
    <source>
        <dbReference type="Proteomes" id="UP001501729"/>
    </source>
</evidence>
<feature type="domain" description="N-acetyltransferase" evidence="3">
    <location>
        <begin position="3"/>
        <end position="160"/>
    </location>
</feature>
<dbReference type="InterPro" id="IPR000182">
    <property type="entry name" value="GNAT_dom"/>
</dbReference>
<dbReference type="PANTHER" id="PTHR43877">
    <property type="entry name" value="AMINOALKYLPHOSPHONATE N-ACETYLTRANSFERASE-RELATED-RELATED"/>
    <property type="match status" value="1"/>
</dbReference>
<reference evidence="4 5" key="1">
    <citation type="journal article" date="2019" name="Int. J. Syst. Evol. Microbiol.">
        <title>The Global Catalogue of Microorganisms (GCM) 10K type strain sequencing project: providing services to taxonomists for standard genome sequencing and annotation.</title>
        <authorList>
            <consortium name="The Broad Institute Genomics Platform"/>
            <consortium name="The Broad Institute Genome Sequencing Center for Infectious Disease"/>
            <person name="Wu L."/>
            <person name="Ma J."/>
        </authorList>
    </citation>
    <scope>NUCLEOTIDE SEQUENCE [LARGE SCALE GENOMIC DNA]</scope>
    <source>
        <strain evidence="4 5">JCM 17504</strain>
    </source>
</reference>
<dbReference type="PROSITE" id="PS51186">
    <property type="entry name" value="GNAT"/>
    <property type="match status" value="1"/>
</dbReference>
<dbReference type="Gene3D" id="3.40.630.30">
    <property type="match status" value="1"/>
</dbReference>
<dbReference type="RefSeq" id="WP_227777363.1">
    <property type="nucleotide sequence ID" value="NZ_BAABKX010000009.1"/>
</dbReference>
<dbReference type="GeneID" id="68615479"/>
<dbReference type="GO" id="GO:0016747">
    <property type="term" value="F:acyltransferase activity, transferring groups other than amino-acyl groups"/>
    <property type="evidence" value="ECO:0007669"/>
    <property type="project" value="InterPro"/>
</dbReference>
<keyword evidence="5" id="KW-1185">Reference proteome</keyword>
<gene>
    <name evidence="4" type="ORF">GCM10025751_27350</name>
</gene>
<keyword evidence="1" id="KW-0808">Transferase</keyword>
<dbReference type="Pfam" id="PF00583">
    <property type="entry name" value="Acetyltransf_1"/>
    <property type="match status" value="1"/>
</dbReference>
<accession>A0AAV3UIH5</accession>
<dbReference type="AlphaFoldDB" id="A0AAV3UIH5"/>
<proteinExistence type="predicted"/>
<evidence type="ECO:0000259" key="3">
    <source>
        <dbReference type="PROSITE" id="PS51186"/>
    </source>
</evidence>
<comment type="caution">
    <text evidence="4">The sequence shown here is derived from an EMBL/GenBank/DDBJ whole genome shotgun (WGS) entry which is preliminary data.</text>
</comment>
<dbReference type="InterPro" id="IPR016181">
    <property type="entry name" value="Acyl_CoA_acyltransferase"/>
</dbReference>
<evidence type="ECO:0000256" key="1">
    <source>
        <dbReference type="ARBA" id="ARBA00022679"/>
    </source>
</evidence>
<dbReference type="EMBL" id="BAABKX010000009">
    <property type="protein sequence ID" value="GAA5051795.1"/>
    <property type="molecule type" value="Genomic_DNA"/>
</dbReference>
<sequence>MDVTTRHADAEDGTALLDLWHGFTDHLSEYDDRYRHKENADERWLTYFENQLVDSKYGTVVVAESDDELVGVVEARIMGNHPIFRLEDHGYVNGLYVIEPYRDEGVAKAMLETAVEWFRASPRHVNFYRINAIEGDEIAQETYEALGFTPVEHVYEKQLE</sequence>
<organism evidence="4 5">
    <name type="scientific">Haladaptatus pallidirubidus</name>
    <dbReference type="NCBI Taxonomy" id="1008152"/>
    <lineage>
        <taxon>Archaea</taxon>
        <taxon>Methanobacteriati</taxon>
        <taxon>Methanobacteriota</taxon>
        <taxon>Stenosarchaea group</taxon>
        <taxon>Halobacteria</taxon>
        <taxon>Halobacteriales</taxon>
        <taxon>Haladaptataceae</taxon>
        <taxon>Haladaptatus</taxon>
    </lineage>
</organism>
<dbReference type="InterPro" id="IPR050832">
    <property type="entry name" value="Bact_Acetyltransf"/>
</dbReference>